<dbReference type="eggNOG" id="COG1012">
    <property type="taxonomic scope" value="Bacteria"/>
</dbReference>
<dbReference type="InterPro" id="IPR016160">
    <property type="entry name" value="Ald_DH_CS_CYS"/>
</dbReference>
<dbReference type="InterPro" id="IPR047110">
    <property type="entry name" value="GABD/Sad-like"/>
</dbReference>
<evidence type="ECO:0000313" key="8">
    <source>
        <dbReference type="Proteomes" id="UP000007838"/>
    </source>
</evidence>
<evidence type="ECO:0000256" key="1">
    <source>
        <dbReference type="ARBA" id="ARBA00009986"/>
    </source>
</evidence>
<evidence type="ECO:0000313" key="7">
    <source>
        <dbReference type="EMBL" id="AEW71976.1"/>
    </source>
</evidence>
<dbReference type="PANTHER" id="PTHR43217">
    <property type="entry name" value="SUCCINATE SEMIALDEHYDE DEHYDROGENASE [NAD(P)+] SAD"/>
    <property type="match status" value="1"/>
</dbReference>
<dbReference type="GO" id="GO:0004777">
    <property type="term" value="F:succinate-semialdehyde dehydrogenase (NAD+) activity"/>
    <property type="evidence" value="ECO:0007669"/>
    <property type="project" value="TreeGrafter"/>
</dbReference>
<reference evidence="7 8" key="1">
    <citation type="journal article" date="2011" name="Stand. Genomic Sci.">
        <title>Complete genome of the onion pathogen Enterobacter cloacae EcWSU1.</title>
        <authorList>
            <person name="Humann J.L."/>
            <person name="Wildung M."/>
            <person name="Cheng C.H."/>
            <person name="Lee T."/>
            <person name="Stewart J.E."/>
            <person name="Drew J.C."/>
            <person name="Triplett E.W."/>
            <person name="Main D."/>
            <person name="Schroeder B.K."/>
        </authorList>
    </citation>
    <scope>NUCLEOTIDE SEQUENCE [LARGE SCALE GENOMIC DNA]</scope>
    <source>
        <strain evidence="7 8">EcWSU1</strain>
    </source>
</reference>
<dbReference type="PROSITE" id="PS00070">
    <property type="entry name" value="ALDEHYDE_DEHYDR_CYS"/>
    <property type="match status" value="1"/>
</dbReference>
<dbReference type="InterPro" id="IPR016162">
    <property type="entry name" value="Ald_DH_N"/>
</dbReference>
<dbReference type="CDD" id="cd07100">
    <property type="entry name" value="ALDH_SSADH1_GabD1"/>
    <property type="match status" value="1"/>
</dbReference>
<dbReference type="FunFam" id="3.40.309.10:FF:000009">
    <property type="entry name" value="Aldehyde dehydrogenase A"/>
    <property type="match status" value="1"/>
</dbReference>
<dbReference type="GO" id="GO:0004030">
    <property type="term" value="F:aldehyde dehydrogenase [NAD(P)+] activity"/>
    <property type="evidence" value="ECO:0007669"/>
    <property type="project" value="InterPro"/>
</dbReference>
<dbReference type="Gene3D" id="3.40.605.10">
    <property type="entry name" value="Aldehyde Dehydrogenase, Chain A, domain 1"/>
    <property type="match status" value="1"/>
</dbReference>
<dbReference type="AlphaFoldDB" id="G8LL12"/>
<dbReference type="HOGENOM" id="CLU_005391_1_0_6"/>
<gene>
    <name evidence="7" type="primary">ssdA</name>
    <name evidence="7" type="ORF">EcWSU1_00536</name>
</gene>
<feature type="active site" evidence="4">
    <location>
        <position position="287"/>
    </location>
</feature>
<evidence type="ECO:0000256" key="5">
    <source>
        <dbReference type="RuleBase" id="RU003345"/>
    </source>
</evidence>
<dbReference type="FunFam" id="3.40.605.10:FF:000012">
    <property type="entry name" value="NAD-dependent succinate-semialdehyde dehydrogenase"/>
    <property type="match status" value="1"/>
</dbReference>
<dbReference type="PANTHER" id="PTHR43217:SF2">
    <property type="entry name" value="SUCCINATE-SEMIALDEHYDE DEHYDROGENASE [NADP(+)]"/>
    <property type="match status" value="1"/>
</dbReference>
<dbReference type="InterPro" id="IPR016163">
    <property type="entry name" value="Ald_DH_C"/>
</dbReference>
<name>G8LL12_9ENTR</name>
<dbReference type="KEGG" id="eec:EcWSU1_00536"/>
<evidence type="ECO:0000259" key="6">
    <source>
        <dbReference type="Pfam" id="PF00171"/>
    </source>
</evidence>
<keyword evidence="3 5" id="KW-0560">Oxidoreductase</keyword>
<evidence type="ECO:0000256" key="2">
    <source>
        <dbReference type="ARBA" id="ARBA00022857"/>
    </source>
</evidence>
<dbReference type="PROSITE" id="PS00687">
    <property type="entry name" value="ALDEHYDE_DEHYDR_GLU"/>
    <property type="match status" value="1"/>
</dbReference>
<comment type="similarity">
    <text evidence="1 5">Belongs to the aldehyde dehydrogenase family.</text>
</comment>
<organism evidence="7 8">
    <name type="scientific">Enterobacter ludwigii</name>
    <dbReference type="NCBI Taxonomy" id="299767"/>
    <lineage>
        <taxon>Bacteria</taxon>
        <taxon>Pseudomonadati</taxon>
        <taxon>Pseudomonadota</taxon>
        <taxon>Gammaproteobacteria</taxon>
        <taxon>Enterobacterales</taxon>
        <taxon>Enterobacteriaceae</taxon>
        <taxon>Enterobacter</taxon>
        <taxon>Enterobacter cloacae complex</taxon>
    </lineage>
</organism>
<sequence>MCRVSVMGDSCQERFLYHARATCCSTTLRTFRIYPTLRPSPVILSTLNTLSGKTRRFDMAYQTVNPATNQLIKEYPSHTDADVEAALKAADALYHSEWAKGDINQRLPVLRKLADLIDERTEDLARIASKEMGKLIEQSRGEVKLCAQIARYYADNAQRFLAPVKYDSELGEAWVEHHPIGVLMAVEPWNFPYYQLMRVLAPNLAAGNPVIAKHASIVPHCAETFAHLVREAGAPEGAWTNLFISSDQVANIIADDRVQGAALTGSEKAGSVVAAQAAKHIKKSTLELGGNDVFVVLDDADLEKAVKTGVNARLNNAGQVCTAAKRFILHEKIADAFLAKFTEAFKQVKIGDPLDESTTLGPLSSQDALKTLTTQVNEAVKNGATLHYGGKPVQRDGCFFEPTILTHISRDNPAYFEEFFGPVAQIYVVKNDDEAVALANDSHYGLGGAVFSKDIERAKKMASRIETGMVYINWLTDTAPELPFGGVKRSGYGRELSDLGIKEFVNQKLVVVRK</sequence>
<dbReference type="Proteomes" id="UP000007838">
    <property type="component" value="Chromosome"/>
</dbReference>
<dbReference type="InterPro" id="IPR016161">
    <property type="entry name" value="Ald_DH/histidinol_DH"/>
</dbReference>
<dbReference type="Gene3D" id="3.40.309.10">
    <property type="entry name" value="Aldehyde Dehydrogenase, Chain A, domain 2"/>
    <property type="match status" value="1"/>
</dbReference>
<dbReference type="InterPro" id="IPR029510">
    <property type="entry name" value="Ald_DH_CS_GLU"/>
</dbReference>
<dbReference type="InterPro" id="IPR044148">
    <property type="entry name" value="ALDH_GabD1-like"/>
</dbReference>
<feature type="domain" description="Aldehyde dehydrogenase" evidence="6">
    <location>
        <begin position="61"/>
        <end position="510"/>
    </location>
</feature>
<protein>
    <submittedName>
        <fullName evidence="7">Succinate-semialdehyde dehydrogenase [NADP+]</fullName>
    </submittedName>
</protein>
<dbReference type="SUPFAM" id="SSF53720">
    <property type="entry name" value="ALDH-like"/>
    <property type="match status" value="1"/>
</dbReference>
<evidence type="ECO:0000256" key="4">
    <source>
        <dbReference type="PROSITE-ProRule" id="PRU10007"/>
    </source>
</evidence>
<dbReference type="EMBL" id="CP002886">
    <property type="protein sequence ID" value="AEW71976.1"/>
    <property type="molecule type" value="Genomic_DNA"/>
</dbReference>
<accession>G8LL12</accession>
<keyword evidence="2" id="KW-0521">NADP</keyword>
<dbReference type="Pfam" id="PF00171">
    <property type="entry name" value="Aldedh"/>
    <property type="match status" value="1"/>
</dbReference>
<evidence type="ECO:0000256" key="3">
    <source>
        <dbReference type="ARBA" id="ARBA00023002"/>
    </source>
</evidence>
<proteinExistence type="inferred from homology"/>
<dbReference type="InterPro" id="IPR015590">
    <property type="entry name" value="Aldehyde_DH_dom"/>
</dbReference>